<accession>A0A5C1YJX4</accession>
<gene>
    <name evidence="1" type="ORF">FLP10_12445</name>
</gene>
<keyword evidence="2" id="KW-1185">Reference proteome</keyword>
<organism evidence="1 2">
    <name type="scientific">Agromyces intestinalis</name>
    <dbReference type="NCBI Taxonomy" id="2592652"/>
    <lineage>
        <taxon>Bacteria</taxon>
        <taxon>Bacillati</taxon>
        <taxon>Actinomycetota</taxon>
        <taxon>Actinomycetes</taxon>
        <taxon>Micrococcales</taxon>
        <taxon>Microbacteriaceae</taxon>
        <taxon>Agromyces</taxon>
    </lineage>
</organism>
<dbReference type="OrthoDB" id="9886060at2"/>
<dbReference type="RefSeq" id="WP_149161150.1">
    <property type="nucleotide sequence ID" value="NZ_CP043505.1"/>
</dbReference>
<dbReference type="EMBL" id="CP043505">
    <property type="protein sequence ID" value="QEO15132.1"/>
    <property type="molecule type" value="Genomic_DNA"/>
</dbReference>
<dbReference type="KEGG" id="ail:FLP10_12445"/>
<proteinExistence type="predicted"/>
<dbReference type="AlphaFoldDB" id="A0A5C1YJX4"/>
<protein>
    <submittedName>
        <fullName evidence="1">Uncharacterized protein</fullName>
    </submittedName>
</protein>
<reference evidence="1 2" key="1">
    <citation type="submission" date="2019-09" db="EMBL/GenBank/DDBJ databases">
        <title>Genome sequencing of strain KACC 19306.</title>
        <authorList>
            <person name="Heo J."/>
            <person name="Kim S.-J."/>
            <person name="Kim J.-S."/>
            <person name="Hong S.-B."/>
            <person name="Kwon S.-W."/>
        </authorList>
    </citation>
    <scope>NUCLEOTIDE SEQUENCE [LARGE SCALE GENOMIC DNA]</scope>
    <source>
        <strain evidence="1 2">KACC 19306</strain>
    </source>
</reference>
<dbReference type="Proteomes" id="UP000324678">
    <property type="component" value="Chromosome"/>
</dbReference>
<evidence type="ECO:0000313" key="2">
    <source>
        <dbReference type="Proteomes" id="UP000324678"/>
    </source>
</evidence>
<sequence length="140" mass="15318">MPDVEELAADPRLVAALAAARCVRFDEPGALYAISDMEVANVVRARGADFVLGVQSRSSAEREVCRTDDLELIFDYLRFELRSSVHLVHRGDILPPGFEIESDPGTLTLVGPDNGWRLTVPDGIGARRGLIAFAIEGRNR</sequence>
<name>A0A5C1YJX4_9MICO</name>
<evidence type="ECO:0000313" key="1">
    <source>
        <dbReference type="EMBL" id="QEO15132.1"/>
    </source>
</evidence>